<feature type="compositionally biased region" description="Basic and acidic residues" evidence="1">
    <location>
        <begin position="123"/>
        <end position="132"/>
    </location>
</feature>
<feature type="compositionally biased region" description="Polar residues" evidence="1">
    <location>
        <begin position="920"/>
        <end position="937"/>
    </location>
</feature>
<proteinExistence type="predicted"/>
<evidence type="ECO:0000313" key="3">
    <source>
        <dbReference type="Proteomes" id="UP001174934"/>
    </source>
</evidence>
<evidence type="ECO:0000313" key="2">
    <source>
        <dbReference type="EMBL" id="KAK0617816.1"/>
    </source>
</evidence>
<feature type="region of interest" description="Disordered" evidence="1">
    <location>
        <begin position="570"/>
        <end position="611"/>
    </location>
</feature>
<feature type="region of interest" description="Disordered" evidence="1">
    <location>
        <begin position="51"/>
        <end position="70"/>
    </location>
</feature>
<feature type="compositionally biased region" description="Basic and acidic residues" evidence="1">
    <location>
        <begin position="171"/>
        <end position="180"/>
    </location>
</feature>
<name>A0AA39WLW0_9PEZI</name>
<protein>
    <submittedName>
        <fullName evidence="2">Uncharacterized protein</fullName>
    </submittedName>
</protein>
<feature type="compositionally biased region" description="Basic and acidic residues" evidence="1">
    <location>
        <begin position="582"/>
        <end position="592"/>
    </location>
</feature>
<reference evidence="2" key="1">
    <citation type="submission" date="2023-06" db="EMBL/GenBank/DDBJ databases">
        <title>Genome-scale phylogeny and comparative genomics of the fungal order Sordariales.</title>
        <authorList>
            <consortium name="Lawrence Berkeley National Laboratory"/>
            <person name="Hensen N."/>
            <person name="Bonometti L."/>
            <person name="Westerberg I."/>
            <person name="Brannstrom I.O."/>
            <person name="Guillou S."/>
            <person name="Cros-Aarteil S."/>
            <person name="Calhoun S."/>
            <person name="Haridas S."/>
            <person name="Kuo A."/>
            <person name="Mondo S."/>
            <person name="Pangilinan J."/>
            <person name="Riley R."/>
            <person name="LaButti K."/>
            <person name="Andreopoulos B."/>
            <person name="Lipzen A."/>
            <person name="Chen C."/>
            <person name="Yanf M."/>
            <person name="Daum C."/>
            <person name="Ng V."/>
            <person name="Clum A."/>
            <person name="Steindorff A."/>
            <person name="Ohm R."/>
            <person name="Martin F."/>
            <person name="Silar P."/>
            <person name="Natvig D."/>
            <person name="Lalanne C."/>
            <person name="Gautier V."/>
            <person name="Ament-velasquez S.L."/>
            <person name="Kruys A."/>
            <person name="Hutchinson M.I."/>
            <person name="Powell A.J."/>
            <person name="Barry K."/>
            <person name="Miller A.N."/>
            <person name="Grigoriev I.V."/>
            <person name="Debuchy R."/>
            <person name="Gladieux P."/>
            <person name="Thoren M.H."/>
            <person name="Johannesson H."/>
        </authorList>
    </citation>
    <scope>NUCLEOTIDE SEQUENCE</scope>
    <source>
        <strain evidence="2">SMH3391-2</strain>
    </source>
</reference>
<accession>A0AA39WLW0</accession>
<dbReference type="Proteomes" id="UP001174934">
    <property type="component" value="Unassembled WGS sequence"/>
</dbReference>
<dbReference type="AlphaFoldDB" id="A0AA39WLW0"/>
<feature type="compositionally biased region" description="Polar residues" evidence="1">
    <location>
        <begin position="875"/>
        <end position="884"/>
    </location>
</feature>
<feature type="region of interest" description="Disordered" evidence="1">
    <location>
        <begin position="79"/>
        <end position="204"/>
    </location>
</feature>
<feature type="compositionally biased region" description="Low complexity" evidence="1">
    <location>
        <begin position="183"/>
        <end position="194"/>
    </location>
</feature>
<feature type="region of interest" description="Disordered" evidence="1">
    <location>
        <begin position="623"/>
        <end position="645"/>
    </location>
</feature>
<evidence type="ECO:0000256" key="1">
    <source>
        <dbReference type="SAM" id="MobiDB-lite"/>
    </source>
</evidence>
<gene>
    <name evidence="2" type="ORF">B0T17DRAFT_642683</name>
</gene>
<feature type="compositionally biased region" description="Acidic residues" evidence="1">
    <location>
        <begin position="86"/>
        <end position="122"/>
    </location>
</feature>
<dbReference type="EMBL" id="JAULSR010000005">
    <property type="protein sequence ID" value="KAK0617816.1"/>
    <property type="molecule type" value="Genomic_DNA"/>
</dbReference>
<feature type="region of interest" description="Disordered" evidence="1">
    <location>
        <begin position="744"/>
        <end position="953"/>
    </location>
</feature>
<feature type="region of interest" description="Disordered" evidence="1">
    <location>
        <begin position="1"/>
        <end position="29"/>
    </location>
</feature>
<feature type="compositionally biased region" description="Basic residues" evidence="1">
    <location>
        <begin position="803"/>
        <end position="812"/>
    </location>
</feature>
<comment type="caution">
    <text evidence="2">The sequence shown here is derived from an EMBL/GenBank/DDBJ whole genome shotgun (WGS) entry which is preliminary data.</text>
</comment>
<keyword evidence="3" id="KW-1185">Reference proteome</keyword>
<organism evidence="2 3">
    <name type="scientific">Bombardia bombarda</name>
    <dbReference type="NCBI Taxonomy" id="252184"/>
    <lineage>
        <taxon>Eukaryota</taxon>
        <taxon>Fungi</taxon>
        <taxon>Dikarya</taxon>
        <taxon>Ascomycota</taxon>
        <taxon>Pezizomycotina</taxon>
        <taxon>Sordariomycetes</taxon>
        <taxon>Sordariomycetidae</taxon>
        <taxon>Sordariales</taxon>
        <taxon>Lasiosphaeriaceae</taxon>
        <taxon>Bombardia</taxon>
    </lineage>
</organism>
<feature type="compositionally biased region" description="Polar residues" evidence="1">
    <location>
        <begin position="892"/>
        <end position="904"/>
    </location>
</feature>
<feature type="region of interest" description="Disordered" evidence="1">
    <location>
        <begin position="240"/>
        <end position="269"/>
    </location>
</feature>
<sequence length="953" mass="105331">MRLREASSRRRPGRYSEDDDHNMHVEADRPAFTHEDAALNQTLAVHCAFPSLDMRHPGPGPSEVWRKRAKKEAAAKAFSVRIIQEGETDHDANEEDSEDVDDEEETSEDEEDDSDTDDDYEEEGPRPDEKQRLILSVTDMHKRRRMATTPATKNWPKEEEATPQSTTESQARLDQDRDTVMGDNAAATSSNDSSGRPSPHPPHLAAMIVRRPKSPDATQNSTHRASIAFLSRRRVSGRSASLFSPGEESLARGSAEFTPPSSAASASDDRSFKLRSLSRSHPNWPELSDGVKYLIIYELTQSGLSFTRAVNQLDLVFEEVALLIELIRLEKAKVQKYNEDFARNFDNQAADEVENEAAAVDGVDGGPTSDSKVTFNIVGSVATPSAPLVTNTLSRRQSAPNANHVVISRIDKFVATPRTLLVTDVISEKEVRRGKAFLSFLGLNDIAIRLGYYVGTAEEDVYYDIPINHLEADGFKHLLPHFNNAHLEELQDMLQAERQRAFLQPQTMTQGELLVRMDAPPETINPRRLDHRVNPTKCENMVPAEELAKGLHWVNYKLVTVDGEELVHKDTMNNHADAPGRGNEEVEMRDRPPSVAPEPMEIDNRPSVGENGPVLAEIATLDTQQSAAENEEKETSSTNTGSHNQGASELLIHRQDQEQAKENTSPTPEPSEVLPDGLTTPIREHLRAMKQPTIRPLSPSVAEAASRYLKMHKEDIQQYDRSNKKKTIPSIFDIYADSISTDQDEDYDSRLVQPTPPPSAQKKRTKKHVGFDDDYDETDSSYNEADTHKKKKTTVPASPGRASVRRTPHNKKLTQPNVAAQEPSHSDMSPSMSRKKSSGESGATAMTKKSAEEVHAAQPTKKTPLKELSLKKTAASDSGSMTSMRKSKGPSEDSSITVKSSTIHVENAVSKRASVKKTIAVNSSIAAVDSSQSTPGNKTADPAPERLTTSQDV</sequence>
<feature type="region of interest" description="Disordered" evidence="1">
    <location>
        <begin position="657"/>
        <end position="677"/>
    </location>
</feature>